<feature type="transmembrane region" description="Helical" evidence="25">
    <location>
        <begin position="645"/>
        <end position="663"/>
    </location>
</feature>
<dbReference type="Pfam" id="PF05222">
    <property type="entry name" value="AlaDh_PNT_N"/>
    <property type="match status" value="1"/>
</dbReference>
<comment type="subcellular location">
    <subcellularLocation>
        <location evidence="2">Cell inner membrane</location>
        <topology evidence="2">Multi-pass membrane protein</topology>
    </subcellularLocation>
    <subcellularLocation>
        <location evidence="1">Mitochondrion inner membrane</location>
        <topology evidence="1">Multi-pass membrane protein</topology>
        <orientation evidence="1">Matrix side</orientation>
    </subcellularLocation>
</comment>
<dbReference type="FunFam" id="3.40.50.1220:FF:000002">
    <property type="entry name" value="NAD(P) transhydrogenase subunit beta"/>
    <property type="match status" value="1"/>
</dbReference>
<evidence type="ECO:0000256" key="16">
    <source>
        <dbReference type="ARBA" id="ARBA00023027"/>
    </source>
</evidence>
<feature type="transmembrane region" description="Helical" evidence="25">
    <location>
        <begin position="726"/>
        <end position="745"/>
    </location>
</feature>
<dbReference type="Gene3D" id="3.40.50.720">
    <property type="entry name" value="NAD(P)-binding Rossmann-like Domain"/>
    <property type="match status" value="2"/>
</dbReference>
<feature type="transmembrane region" description="Helical" evidence="25">
    <location>
        <begin position="868"/>
        <end position="887"/>
    </location>
</feature>
<evidence type="ECO:0000256" key="22">
    <source>
        <dbReference type="ARBA" id="ARBA00074145"/>
    </source>
</evidence>
<evidence type="ECO:0000256" key="15">
    <source>
        <dbReference type="ARBA" id="ARBA00022990"/>
    </source>
</evidence>
<evidence type="ECO:0000256" key="6">
    <source>
        <dbReference type="ARBA" id="ARBA00022475"/>
    </source>
</evidence>
<keyword evidence="15" id="KW-0007">Acetylation</keyword>
<dbReference type="PROSITE" id="PS00837">
    <property type="entry name" value="ALADH_PNT_2"/>
    <property type="match status" value="1"/>
</dbReference>
<feature type="domain" description="Alanine dehydrogenase/pyridine nucleotide transhydrogenase NAD(H)-binding" evidence="26">
    <location>
        <begin position="261"/>
        <end position="425"/>
    </location>
</feature>
<dbReference type="InterPro" id="IPR036291">
    <property type="entry name" value="NAD(P)-bd_dom_sf"/>
</dbReference>
<keyword evidence="18 25" id="KW-0472">Membrane</keyword>
<dbReference type="InterPro" id="IPR024605">
    <property type="entry name" value="NADP_transhyd_a_C"/>
</dbReference>
<feature type="domain" description="Alanine dehydrogenase/pyridine nucleotide transhydrogenase N-terminal" evidence="27">
    <location>
        <begin position="110"/>
        <end position="252"/>
    </location>
</feature>
<evidence type="ECO:0000256" key="24">
    <source>
        <dbReference type="SAM" id="MobiDB-lite"/>
    </source>
</evidence>
<evidence type="ECO:0000256" key="18">
    <source>
        <dbReference type="ARBA" id="ARBA00023136"/>
    </source>
</evidence>
<dbReference type="EMBL" id="CAXLJL010000001">
    <property type="protein sequence ID" value="CAL5129301.1"/>
    <property type="molecule type" value="Genomic_DNA"/>
</dbReference>
<dbReference type="FunFam" id="3.40.50.720:FF:000028">
    <property type="entry name" value="NAD(P) transhydrogenase subunit alpha"/>
    <property type="match status" value="1"/>
</dbReference>
<feature type="region of interest" description="Disordered" evidence="24">
    <location>
        <begin position="485"/>
        <end position="505"/>
    </location>
</feature>
<comment type="similarity">
    <text evidence="3">In the N-terminal section; belongs to the AlaDH/PNT family.</text>
</comment>
<dbReference type="InterPro" id="IPR034300">
    <property type="entry name" value="PNTB-like"/>
</dbReference>
<dbReference type="InterPro" id="IPR007886">
    <property type="entry name" value="AlaDH/PNT_N"/>
</dbReference>
<comment type="function">
    <text evidence="20">The transhydrogenation between NADH and NADP is coupled to respiration and ATP hydrolysis and functions as a proton pump across the membrane. May play a role in reactive oxygen species (ROS) detoxification in the adrenal gland.</text>
</comment>
<feature type="transmembrane region" description="Helical" evidence="25">
    <location>
        <begin position="547"/>
        <end position="566"/>
    </location>
</feature>
<feature type="transmembrane region" description="Helical" evidence="25">
    <location>
        <begin position="838"/>
        <end position="856"/>
    </location>
</feature>
<proteinExistence type="inferred from homology"/>
<feature type="transmembrane region" description="Helical" evidence="25">
    <location>
        <begin position="578"/>
        <end position="600"/>
    </location>
</feature>
<keyword evidence="8 25" id="KW-0812">Transmembrane</keyword>
<dbReference type="SMART" id="SM01003">
    <property type="entry name" value="AlaDh_PNT_N"/>
    <property type="match status" value="1"/>
</dbReference>
<evidence type="ECO:0000256" key="3">
    <source>
        <dbReference type="ARBA" id="ARBA00005624"/>
    </source>
</evidence>
<reference evidence="28" key="1">
    <citation type="submission" date="2024-06" db="EMBL/GenBank/DDBJ databases">
        <authorList>
            <person name="Liu X."/>
            <person name="Lenzi L."/>
            <person name="Haldenby T S."/>
            <person name="Uol C."/>
        </authorList>
    </citation>
    <scope>NUCLEOTIDE SEQUENCE</scope>
</reference>
<dbReference type="InterPro" id="IPR029035">
    <property type="entry name" value="DHS-like_NAD/FAD-binding_dom"/>
</dbReference>
<dbReference type="SUPFAM" id="SSF51735">
    <property type="entry name" value="NAD(P)-binding Rossmann-fold domains"/>
    <property type="match status" value="1"/>
</dbReference>
<feature type="transmembrane region" description="Helical" evidence="25">
    <location>
        <begin position="606"/>
        <end position="625"/>
    </location>
</feature>
<comment type="subunit">
    <text evidence="4">Homodimer.</text>
</comment>
<evidence type="ECO:0000313" key="29">
    <source>
        <dbReference type="Proteomes" id="UP001497525"/>
    </source>
</evidence>
<dbReference type="InterPro" id="IPR007698">
    <property type="entry name" value="AlaDH/PNT_NAD(H)-bd"/>
</dbReference>
<keyword evidence="10" id="KW-0999">Mitochondrion inner membrane</keyword>
<dbReference type="GO" id="GO:0050661">
    <property type="term" value="F:NADP binding"/>
    <property type="evidence" value="ECO:0007669"/>
    <property type="project" value="TreeGrafter"/>
</dbReference>
<evidence type="ECO:0000256" key="8">
    <source>
        <dbReference type="ARBA" id="ARBA00022692"/>
    </source>
</evidence>
<dbReference type="InterPro" id="IPR026255">
    <property type="entry name" value="NADP_transhyd_a"/>
</dbReference>
<dbReference type="EC" id="7.1.1.1" evidence="5"/>
<evidence type="ECO:0000313" key="28">
    <source>
        <dbReference type="EMBL" id="CAL5129301.1"/>
    </source>
</evidence>
<dbReference type="SUPFAM" id="SSF52467">
    <property type="entry name" value="DHS-like NAD/FAD-binding domain"/>
    <property type="match status" value="1"/>
</dbReference>
<dbReference type="GO" id="GO:0008750">
    <property type="term" value="F:proton-translocating NAD(P)+ transhydrogenase activity"/>
    <property type="evidence" value="ECO:0007669"/>
    <property type="project" value="UniProtKB-EC"/>
</dbReference>
<keyword evidence="11" id="KW-0521">NADP</keyword>
<evidence type="ECO:0000256" key="7">
    <source>
        <dbReference type="ARBA" id="ARBA00022519"/>
    </source>
</evidence>
<feature type="compositionally biased region" description="Pro residues" evidence="24">
    <location>
        <begin position="485"/>
        <end position="502"/>
    </location>
</feature>
<evidence type="ECO:0000256" key="10">
    <source>
        <dbReference type="ARBA" id="ARBA00022792"/>
    </source>
</evidence>
<keyword evidence="16" id="KW-0520">NAD</keyword>
<evidence type="ECO:0000256" key="21">
    <source>
        <dbReference type="ARBA" id="ARBA00061558"/>
    </source>
</evidence>
<evidence type="ECO:0000256" key="19">
    <source>
        <dbReference type="ARBA" id="ARBA00048202"/>
    </source>
</evidence>
<evidence type="ECO:0000256" key="9">
    <source>
        <dbReference type="ARBA" id="ARBA00022741"/>
    </source>
</evidence>
<dbReference type="PANTHER" id="PTHR10160">
    <property type="entry name" value="NAD(P) TRANSHYDROGENASE"/>
    <property type="match status" value="1"/>
</dbReference>
<evidence type="ECO:0000256" key="14">
    <source>
        <dbReference type="ARBA" id="ARBA00022989"/>
    </source>
</evidence>
<feature type="transmembrane region" description="Helical" evidence="25">
    <location>
        <begin position="918"/>
        <end position="938"/>
    </location>
</feature>
<evidence type="ECO:0000256" key="23">
    <source>
        <dbReference type="ARBA" id="ARBA00079255"/>
    </source>
</evidence>
<comment type="catalytic activity">
    <reaction evidence="19">
        <text>NAD(+) + NADPH + H(+)(in) = NADH + NADP(+) + H(+)(out)</text>
        <dbReference type="Rhea" id="RHEA:47992"/>
        <dbReference type="ChEBI" id="CHEBI:15378"/>
        <dbReference type="ChEBI" id="CHEBI:57540"/>
        <dbReference type="ChEBI" id="CHEBI:57783"/>
        <dbReference type="ChEBI" id="CHEBI:57945"/>
        <dbReference type="ChEBI" id="CHEBI:58349"/>
        <dbReference type="EC" id="7.1.1.1"/>
    </reaction>
</comment>
<dbReference type="Pfam" id="PF02233">
    <property type="entry name" value="PNTB"/>
    <property type="match status" value="1"/>
</dbReference>
<evidence type="ECO:0000256" key="13">
    <source>
        <dbReference type="ARBA" id="ARBA00022967"/>
    </source>
</evidence>
<dbReference type="GO" id="GO:0005886">
    <property type="term" value="C:plasma membrane"/>
    <property type="evidence" value="ECO:0007669"/>
    <property type="project" value="UniProtKB-SubCell"/>
</dbReference>
<organism evidence="28 29">
    <name type="scientific">Calicophoron daubneyi</name>
    <name type="common">Rumen fluke</name>
    <name type="synonym">Paramphistomum daubneyi</name>
    <dbReference type="NCBI Taxonomy" id="300641"/>
    <lineage>
        <taxon>Eukaryota</taxon>
        <taxon>Metazoa</taxon>
        <taxon>Spiralia</taxon>
        <taxon>Lophotrochozoa</taxon>
        <taxon>Platyhelminthes</taxon>
        <taxon>Trematoda</taxon>
        <taxon>Digenea</taxon>
        <taxon>Plagiorchiida</taxon>
        <taxon>Pronocephalata</taxon>
        <taxon>Paramphistomoidea</taxon>
        <taxon>Paramphistomidae</taxon>
        <taxon>Calicophoron</taxon>
    </lineage>
</organism>
<keyword evidence="14 25" id="KW-1133">Transmembrane helix</keyword>
<evidence type="ECO:0000256" key="2">
    <source>
        <dbReference type="ARBA" id="ARBA00004429"/>
    </source>
</evidence>
<evidence type="ECO:0000256" key="5">
    <source>
        <dbReference type="ARBA" id="ARBA00012943"/>
    </source>
</evidence>
<dbReference type="CDD" id="cd05304">
    <property type="entry name" value="Rubrum_tdh"/>
    <property type="match status" value="1"/>
</dbReference>
<dbReference type="Pfam" id="PF12769">
    <property type="entry name" value="PNTB_4TM"/>
    <property type="match status" value="1"/>
</dbReference>
<evidence type="ECO:0000259" key="27">
    <source>
        <dbReference type="SMART" id="SM01003"/>
    </source>
</evidence>
<evidence type="ECO:0000256" key="1">
    <source>
        <dbReference type="ARBA" id="ARBA00004292"/>
    </source>
</evidence>
<keyword evidence="17" id="KW-0496">Mitochondrion</keyword>
<feature type="transmembrane region" description="Helical" evidence="25">
    <location>
        <begin position="675"/>
        <end position="693"/>
    </location>
</feature>
<keyword evidence="13" id="KW-1278">Translocase</keyword>
<comment type="caution">
    <text evidence="28">The sequence shown here is derived from an EMBL/GenBank/DDBJ whole genome shotgun (WGS) entry which is preliminary data.</text>
</comment>
<evidence type="ECO:0000256" key="20">
    <source>
        <dbReference type="ARBA" id="ARBA00054910"/>
    </source>
</evidence>
<name>A0AAV2SZU5_CALDB</name>
<keyword evidence="9" id="KW-0547">Nucleotide-binding</keyword>
<protein>
    <recommendedName>
        <fullName evidence="22">NAD(P) transhydrogenase, mitochondrial</fullName>
        <ecNumber evidence="5">7.1.1.1</ecNumber>
    </recommendedName>
    <alternativeName>
        <fullName evidence="23">Nicotinamide nucleotide transhydrogenase</fullName>
    </alternativeName>
</protein>
<keyword evidence="7" id="KW-0997">Cell inner membrane</keyword>
<evidence type="ECO:0000256" key="12">
    <source>
        <dbReference type="ARBA" id="ARBA00022946"/>
    </source>
</evidence>
<dbReference type="SMART" id="SM01002">
    <property type="entry name" value="AlaDh_PNT_C"/>
    <property type="match status" value="1"/>
</dbReference>
<feature type="transmembrane region" description="Helical" evidence="25">
    <location>
        <begin position="757"/>
        <end position="778"/>
    </location>
</feature>
<keyword evidence="12" id="KW-0809">Transit peptide</keyword>
<dbReference type="InterPro" id="IPR008142">
    <property type="entry name" value="AlaDH/PNT_CS1"/>
</dbReference>
<accession>A0AAV2SZU5</accession>
<dbReference type="Pfam" id="PF01262">
    <property type="entry name" value="AlaDh_PNT_C"/>
    <property type="match status" value="1"/>
</dbReference>
<feature type="transmembrane region" description="Helical" evidence="25">
    <location>
        <begin position="700"/>
        <end position="720"/>
    </location>
</feature>
<evidence type="ECO:0000259" key="26">
    <source>
        <dbReference type="SMART" id="SM01002"/>
    </source>
</evidence>
<dbReference type="AlphaFoldDB" id="A0AAV2SZU5"/>
<dbReference type="Proteomes" id="UP001497525">
    <property type="component" value="Unassembled WGS sequence"/>
</dbReference>
<dbReference type="InterPro" id="IPR008143">
    <property type="entry name" value="Ala_DH/PNT_CS2"/>
</dbReference>
<evidence type="ECO:0000256" key="17">
    <source>
        <dbReference type="ARBA" id="ARBA00023128"/>
    </source>
</evidence>
<dbReference type="PROSITE" id="PS00836">
    <property type="entry name" value="ALADH_PNT_1"/>
    <property type="match status" value="1"/>
</dbReference>
<dbReference type="PANTHER" id="PTHR10160:SF19">
    <property type="entry name" value="PROTON-TRANSLOCATING NAD(P)(+) TRANSHYDROGENASE"/>
    <property type="match status" value="1"/>
</dbReference>
<sequence>MPDLHFQVVSRRDPRPSLLPSQTGPPWTRKEKTLKTNWFSRAVFRWVNEMAPITGLRRTPGILRAYNRHFPCNSSWNAICSLQRLASSATATKLKPEVTLGIAFKDLTVGVPKEVTPNEKRVAMTPQTAKILSKKGFRVSVQSGAGLNAQFRDEDYAAAGASVLSGGPEKLYATSDIVLKIRSPMVSGTKETDEIHLIKPSSTLISLVHPAQNKALLDALSAKNVNLFALDCVPRISRAQAFDVLSSMANIAGYKAVVEAAGLFSRFFAGQITAAGRIPPAKVLVVGGGVAGLSAVATARGLGAQVRAFDTREAVREQVESLGAEFLTVNIQESGEGAGGYAKEMSKAFMDAEMDLFAKQAKEVDIIITSALIPGKPAPKLITKAMVESMRPGSVIVDLAAEAGGNVETTKPGMLSYHHGVAHIGYTDFPSRLAGQSSALFSNNVTNFLLSITPPGVNNRFYINLEDEVVRGSLVLHEGKLIWPPPPPPVSATPPPPKPTPAKPAAAVPAVATPQQLFRAKLRSTISTAVGLSGLVGVGLASPSPAFTTMLTTFGLAGIVGYHTVWGVTPALHSPLMSVTNAVSGITAVGGLLLMGGGLLPPGLPQYLAAGATLVSSVNIGGGFVVTQRMLDMFKRPTDPPEFNYLYMIPAAALLGAYGYGIYSVGPVAAAEMNQATYLASSLCCIGALTALSGQRSCRIGNVLGMIGVAGGLTTTIGILQPAPELLTQMAACIAGGALVGGYAAKKIEVTDLPQMVALFHSLVGCAAVLTCIANYMIEAPHMLADPSLFGDLQLMKTVAYLGTYIGGITLTGSLIAFGKLQGILNSSPLLLPQRHALNAGLVAVSGAGLVGLLALGPEGYGPGLNLLIGGAAIAGGISGLTLTSAIGGADMPVVITVLNSYSGWALCAEGFMLNNNLMTIVGALIGSSGAILSYIMCKAMNRSLPNVIMGGYGTSSYAGGKAKAITGTHRETDVTTVADLLKDSKEIIVTPGYGLCVAKAQYPLAELAKELNKHGKRVRFAVHPVAGRMPGQLNVLLAEAGVPYDQVFEMDEINADFPKTDVVLVIGANDTVNSAAEEDPNSIIAGMPVLRVWQAKKVIIVKRTLGVGYAAVDNPVFFKDNTDMLLGDAKKVCDGLLDAVKASS</sequence>
<gene>
    <name evidence="28" type="ORF">CDAUBV1_LOCUS240</name>
</gene>
<dbReference type="GO" id="GO:0006740">
    <property type="term" value="P:NADPH regeneration"/>
    <property type="evidence" value="ECO:0007669"/>
    <property type="project" value="TreeGrafter"/>
</dbReference>
<dbReference type="NCBIfam" id="TIGR00561">
    <property type="entry name" value="pntA"/>
    <property type="match status" value="1"/>
</dbReference>
<keyword evidence="6" id="KW-1003">Cell membrane</keyword>
<feature type="transmembrane region" description="Helical" evidence="25">
    <location>
        <begin position="798"/>
        <end position="818"/>
    </location>
</feature>
<evidence type="ECO:0000256" key="25">
    <source>
        <dbReference type="SAM" id="Phobius"/>
    </source>
</evidence>
<dbReference type="GO" id="GO:0016491">
    <property type="term" value="F:oxidoreductase activity"/>
    <property type="evidence" value="ECO:0007669"/>
    <property type="project" value="InterPro"/>
</dbReference>
<dbReference type="GO" id="GO:0005743">
    <property type="term" value="C:mitochondrial inner membrane"/>
    <property type="evidence" value="ECO:0007669"/>
    <property type="project" value="UniProtKB-SubCell"/>
</dbReference>
<evidence type="ECO:0000256" key="11">
    <source>
        <dbReference type="ARBA" id="ARBA00022857"/>
    </source>
</evidence>
<dbReference type="NCBIfam" id="NF006942">
    <property type="entry name" value="PRK09424.1"/>
    <property type="match status" value="1"/>
</dbReference>
<dbReference type="SUPFAM" id="SSF52283">
    <property type="entry name" value="Formate/glycerate dehydrogenase catalytic domain-like"/>
    <property type="match status" value="1"/>
</dbReference>
<evidence type="ECO:0000256" key="4">
    <source>
        <dbReference type="ARBA" id="ARBA00011738"/>
    </source>
</evidence>
<dbReference type="Gene3D" id="3.40.50.1220">
    <property type="entry name" value="TPP-binding domain"/>
    <property type="match status" value="1"/>
</dbReference>
<comment type="similarity">
    <text evidence="21">In the C-terminal section; belongs to the PNT beta subunit family.</text>
</comment>